<dbReference type="GO" id="GO:0070403">
    <property type="term" value="F:NAD+ binding"/>
    <property type="evidence" value="ECO:0007669"/>
    <property type="project" value="InterPro"/>
</dbReference>
<dbReference type="OrthoDB" id="9771883at2"/>
<dbReference type="InterPro" id="IPR036291">
    <property type="entry name" value="NAD(P)-bd_dom_sf"/>
</dbReference>
<dbReference type="InterPro" id="IPR006108">
    <property type="entry name" value="3HC_DH_C"/>
</dbReference>
<dbReference type="SUPFAM" id="SSF48179">
    <property type="entry name" value="6-phosphogluconate dehydrogenase C-terminal domain-like"/>
    <property type="match status" value="1"/>
</dbReference>
<dbReference type="Pfam" id="PF02737">
    <property type="entry name" value="3HCDH_N"/>
    <property type="match status" value="1"/>
</dbReference>
<keyword evidence="1" id="KW-0560">Oxidoreductase</keyword>
<evidence type="ECO:0000259" key="3">
    <source>
        <dbReference type="Pfam" id="PF02737"/>
    </source>
</evidence>
<keyword evidence="5" id="KW-1185">Reference proteome</keyword>
<dbReference type="AlphaFoldDB" id="A0A434AZP7"/>
<feature type="domain" description="3-hydroxyacyl-CoA dehydrogenase C-terminal" evidence="2">
    <location>
        <begin position="273"/>
        <end position="331"/>
    </location>
</feature>
<dbReference type="PANTHER" id="PTHR48075:SF5">
    <property type="entry name" value="3-HYDROXYBUTYRYL-COA DEHYDROGENASE"/>
    <property type="match status" value="1"/>
</dbReference>
<dbReference type="Proteomes" id="UP000282985">
    <property type="component" value="Unassembled WGS sequence"/>
</dbReference>
<dbReference type="Pfam" id="PF00725">
    <property type="entry name" value="3HCDH"/>
    <property type="match status" value="1"/>
</dbReference>
<name>A0A434AZP7_9BACT</name>
<comment type="caution">
    <text evidence="4">The sequence shown here is derived from an EMBL/GenBank/DDBJ whole genome shotgun (WGS) entry which is preliminary data.</text>
</comment>
<dbReference type="SUPFAM" id="SSF51735">
    <property type="entry name" value="NAD(P)-binding Rossmann-fold domains"/>
    <property type="match status" value="1"/>
</dbReference>
<feature type="domain" description="3-hydroxyacyl-CoA dehydrogenase NAD binding" evidence="3">
    <location>
        <begin position="29"/>
        <end position="236"/>
    </location>
</feature>
<dbReference type="GO" id="GO:0006631">
    <property type="term" value="P:fatty acid metabolic process"/>
    <property type="evidence" value="ECO:0007669"/>
    <property type="project" value="InterPro"/>
</dbReference>
<evidence type="ECO:0000313" key="4">
    <source>
        <dbReference type="EMBL" id="RUT79927.1"/>
    </source>
</evidence>
<dbReference type="Gene3D" id="1.10.1040.50">
    <property type="match status" value="1"/>
</dbReference>
<accession>A0A434AZP7</accession>
<evidence type="ECO:0000259" key="2">
    <source>
        <dbReference type="Pfam" id="PF00725"/>
    </source>
</evidence>
<evidence type="ECO:0000256" key="1">
    <source>
        <dbReference type="ARBA" id="ARBA00023002"/>
    </source>
</evidence>
<evidence type="ECO:0000313" key="5">
    <source>
        <dbReference type="Proteomes" id="UP000282985"/>
    </source>
</evidence>
<proteinExistence type="predicted"/>
<protein>
    <submittedName>
        <fullName evidence="4">3-hydroxyacyl-CoA dehydrogenase family protein</fullName>
    </submittedName>
</protein>
<dbReference type="InterPro" id="IPR006176">
    <property type="entry name" value="3-OHacyl-CoA_DH_NAD-bd"/>
</dbReference>
<dbReference type="Gene3D" id="3.40.50.720">
    <property type="entry name" value="NAD(P)-binding Rossmann-like Domain"/>
    <property type="match status" value="1"/>
</dbReference>
<dbReference type="InterPro" id="IPR008927">
    <property type="entry name" value="6-PGluconate_DH-like_C_sf"/>
</dbReference>
<dbReference type="GO" id="GO:0016616">
    <property type="term" value="F:oxidoreductase activity, acting on the CH-OH group of donors, NAD or NADP as acceptor"/>
    <property type="evidence" value="ECO:0007669"/>
    <property type="project" value="InterPro"/>
</dbReference>
<reference evidence="4 5" key="1">
    <citation type="submission" date="2018-11" db="EMBL/GenBank/DDBJ databases">
        <title>Parancylomarina longa gen. nov., sp. nov., isolated from sediments of southern Okinawa.</title>
        <authorList>
            <person name="Fu T."/>
        </authorList>
    </citation>
    <scope>NUCLEOTIDE SEQUENCE [LARGE SCALE GENOMIC DNA]</scope>
    <source>
        <strain evidence="4 5">T3-2 S1-C</strain>
    </source>
</reference>
<sequence>MEEVHPFSLKNNQQKQSLKMDSIRKMENVSVLGAAGKMGSGILVLLSLEMGKLKIGKKEEGNFVLNAIDVSPVALSNLIKYVESQLLKHAEKNIVELRGWYQNRKDLIDNEEIIRQYVADVMAIIQTTTRLETAYESDMVFEAIKEDKSLKVKLFSQIKQNNAKAWFLTNTSSIPIGEIDQEAGLNGDIIGYHFYNPPVIQKLLEIIKSEKTNKELLAFAVDLAKSMRKIVVQSKDVAGFIGNGHFMRDALYALDQAQEIAKESSWSKAFFLIDTISRDLLVRPMGIFQLLDYVGVDVTRFILDSMQPSFPNENLSHGVLNQLLDNDVKGGQFADGSQKDGIFKYERGRIKEVYDLNEKKYIPVAALESECKTKMGVLPTSLLAWKTVVRDKLKAKLLEQFFNELGQIDGFAAKLAMNYGKNSKAIAQMLVDTDVAESAADVNTVLETGFFHAYGPINEYFE</sequence>
<dbReference type="EMBL" id="RJJX01000001">
    <property type="protein sequence ID" value="RUT79927.1"/>
    <property type="molecule type" value="Genomic_DNA"/>
</dbReference>
<dbReference type="PANTHER" id="PTHR48075">
    <property type="entry name" value="3-HYDROXYACYL-COA DEHYDROGENASE FAMILY PROTEIN"/>
    <property type="match status" value="1"/>
</dbReference>
<gene>
    <name evidence="4" type="ORF">DLK05_00810</name>
</gene>
<organism evidence="4 5">
    <name type="scientific">Ancylomarina longa</name>
    <dbReference type="NCBI Taxonomy" id="2487017"/>
    <lineage>
        <taxon>Bacteria</taxon>
        <taxon>Pseudomonadati</taxon>
        <taxon>Bacteroidota</taxon>
        <taxon>Bacteroidia</taxon>
        <taxon>Marinilabiliales</taxon>
        <taxon>Marinifilaceae</taxon>
        <taxon>Ancylomarina</taxon>
    </lineage>
</organism>